<feature type="transmembrane region" description="Helical" evidence="16">
    <location>
        <begin position="203"/>
        <end position="222"/>
    </location>
</feature>
<proteinExistence type="inferred from homology"/>
<protein>
    <recommendedName>
        <fullName evidence="12">Probable peptidoglycan glycosyltransferase FtsW</fullName>
        <ecNumber evidence="14">2.4.99.28</ecNumber>
    </recommendedName>
    <alternativeName>
        <fullName evidence="13">Cell division protein FtsW</fullName>
    </alternativeName>
    <alternativeName>
        <fullName evidence="10">Cell wall polymerase</fullName>
    </alternativeName>
    <alternativeName>
        <fullName evidence="9">Peptidoglycan polymerase</fullName>
    </alternativeName>
</protein>
<evidence type="ECO:0000256" key="13">
    <source>
        <dbReference type="ARBA" id="ARBA00041418"/>
    </source>
</evidence>
<dbReference type="RefSeq" id="WP_051522808.1">
    <property type="nucleotide sequence ID" value="NZ_FUWL01000021.1"/>
</dbReference>
<dbReference type="EMBL" id="FUWL01000021">
    <property type="protein sequence ID" value="SJZ78069.1"/>
    <property type="molecule type" value="Genomic_DNA"/>
</dbReference>
<feature type="transmembrane region" description="Helical" evidence="16">
    <location>
        <begin position="306"/>
        <end position="327"/>
    </location>
</feature>
<sequence>MTTDAERRETGRSMQRFFHFLFKGDKTIWFVILGLMFISIVLVFSATSNIAFLSEQRGGGFYNPIIRHSGHVFFAFMVCLVGSRIPPKVFAGMSRLLVLISVVLLLLVLLMGVERNDGKRWIEFFGVEFQPSEIARFALINFAAFRLGKADYKEKAAFLGVAIPTAVIALLIFIENISTALLIGAVVFLMGIIAQANRKMLTMTFLGLVAAGGLGLAVLMILPSSMLEGKGRLATGKARIERFFKSTDEDGESKLDMNNKDYQIVQSKKAMARGGITGVGPGDSEARYFLPQPYSDFIYAMIVEEYGLAGSLVVLALYIILFFRIAIIAGRTNSMYLKLMLMGIGLAITLQAMINMLVATGVFPVTGQPLPFISRGGTSYIITAAYFAVLLSVSNAAEHEREHRIAEAGGVAVETEEVPEIVEYEDNDQDHR</sequence>
<feature type="transmembrane region" description="Helical" evidence="16">
    <location>
        <begin position="156"/>
        <end position="174"/>
    </location>
</feature>
<dbReference type="GO" id="GO:0005886">
    <property type="term" value="C:plasma membrane"/>
    <property type="evidence" value="ECO:0007669"/>
    <property type="project" value="TreeGrafter"/>
</dbReference>
<dbReference type="AlphaFoldDB" id="A0A1T4NFN3"/>
<dbReference type="GO" id="GO:0051301">
    <property type="term" value="P:cell division"/>
    <property type="evidence" value="ECO:0007669"/>
    <property type="project" value="UniProtKB-KW"/>
</dbReference>
<evidence type="ECO:0000313" key="17">
    <source>
        <dbReference type="EMBL" id="SJZ78069.1"/>
    </source>
</evidence>
<accession>A0A1T4NFN3</accession>
<evidence type="ECO:0000256" key="7">
    <source>
        <dbReference type="ARBA" id="ARBA00022989"/>
    </source>
</evidence>
<feature type="transmembrane region" description="Helical" evidence="16">
    <location>
        <begin position="89"/>
        <end position="110"/>
    </location>
</feature>
<reference evidence="17 18" key="1">
    <citation type="submission" date="2017-02" db="EMBL/GenBank/DDBJ databases">
        <authorList>
            <person name="Peterson S.W."/>
        </authorList>
    </citation>
    <scope>NUCLEOTIDE SEQUENCE [LARGE SCALE GENOMIC DNA]</scope>
    <source>
        <strain evidence="17 18">ATCC 700135</strain>
    </source>
</reference>
<evidence type="ECO:0000256" key="14">
    <source>
        <dbReference type="ARBA" id="ARBA00044770"/>
    </source>
</evidence>
<evidence type="ECO:0000256" key="3">
    <source>
        <dbReference type="ARBA" id="ARBA00022679"/>
    </source>
</evidence>
<evidence type="ECO:0000256" key="6">
    <source>
        <dbReference type="ARBA" id="ARBA00022984"/>
    </source>
</evidence>
<evidence type="ECO:0000256" key="2">
    <source>
        <dbReference type="ARBA" id="ARBA00022676"/>
    </source>
</evidence>
<keyword evidence="3" id="KW-0808">Transferase</keyword>
<feature type="transmembrane region" description="Helical" evidence="16">
    <location>
        <begin position="377"/>
        <end position="397"/>
    </location>
</feature>
<comment type="similarity">
    <text evidence="11">Belongs to the SEDS family. FtsW subfamily.</text>
</comment>
<keyword evidence="4 16" id="KW-0812">Transmembrane</keyword>
<evidence type="ECO:0000256" key="15">
    <source>
        <dbReference type="ARBA" id="ARBA00049902"/>
    </source>
</evidence>
<comment type="catalytic activity">
    <reaction evidence="15">
        <text>[GlcNAc-(1-&gt;4)-Mur2Ac(oyl-L-Ala-gamma-D-Glu-L-Lys-D-Ala-D-Ala)](n)-di-trans,octa-cis-undecaprenyl diphosphate + beta-D-GlcNAc-(1-&gt;4)-Mur2Ac(oyl-L-Ala-gamma-D-Glu-L-Lys-D-Ala-D-Ala)-di-trans,octa-cis-undecaprenyl diphosphate = [GlcNAc-(1-&gt;4)-Mur2Ac(oyl-L-Ala-gamma-D-Glu-L-Lys-D-Ala-D-Ala)](n+1)-di-trans,octa-cis-undecaprenyl diphosphate + di-trans,octa-cis-undecaprenyl diphosphate + H(+)</text>
        <dbReference type="Rhea" id="RHEA:23708"/>
        <dbReference type="Rhea" id="RHEA-COMP:9602"/>
        <dbReference type="Rhea" id="RHEA-COMP:9603"/>
        <dbReference type="ChEBI" id="CHEBI:15378"/>
        <dbReference type="ChEBI" id="CHEBI:58405"/>
        <dbReference type="ChEBI" id="CHEBI:60033"/>
        <dbReference type="ChEBI" id="CHEBI:78435"/>
        <dbReference type="EC" id="2.4.99.28"/>
    </reaction>
</comment>
<keyword evidence="17" id="KW-0132">Cell division</keyword>
<gene>
    <name evidence="17" type="ORF">SAMN02745205_01890</name>
</gene>
<comment type="subcellular location">
    <subcellularLocation>
        <location evidence="1">Membrane</location>
        <topology evidence="1">Multi-pass membrane protein</topology>
    </subcellularLocation>
</comment>
<dbReference type="PANTHER" id="PTHR30474">
    <property type="entry name" value="CELL CYCLE PROTEIN"/>
    <property type="match status" value="1"/>
</dbReference>
<feature type="transmembrane region" description="Helical" evidence="16">
    <location>
        <begin position="65"/>
        <end position="83"/>
    </location>
</feature>
<dbReference type="PANTHER" id="PTHR30474:SF2">
    <property type="entry name" value="PEPTIDOGLYCAN GLYCOSYLTRANSFERASE FTSW-RELATED"/>
    <property type="match status" value="1"/>
</dbReference>
<dbReference type="EC" id="2.4.99.28" evidence="14"/>
<evidence type="ECO:0000256" key="11">
    <source>
        <dbReference type="ARBA" id="ARBA00038053"/>
    </source>
</evidence>
<name>A0A1T4NFN3_PORCN</name>
<keyword evidence="7 16" id="KW-1133">Transmembrane helix</keyword>
<evidence type="ECO:0000256" key="5">
    <source>
        <dbReference type="ARBA" id="ARBA00022960"/>
    </source>
</evidence>
<keyword evidence="5" id="KW-0133">Cell shape</keyword>
<feature type="transmembrane region" description="Helical" evidence="16">
    <location>
        <begin position="180"/>
        <end position="196"/>
    </location>
</feature>
<evidence type="ECO:0000256" key="4">
    <source>
        <dbReference type="ARBA" id="ARBA00022692"/>
    </source>
</evidence>
<feature type="transmembrane region" description="Helical" evidence="16">
    <location>
        <begin position="28"/>
        <end position="53"/>
    </location>
</feature>
<evidence type="ECO:0000256" key="9">
    <source>
        <dbReference type="ARBA" id="ARBA00032370"/>
    </source>
</evidence>
<dbReference type="GO" id="GO:0015648">
    <property type="term" value="F:lipid-linked peptidoglycan transporter activity"/>
    <property type="evidence" value="ECO:0007669"/>
    <property type="project" value="TreeGrafter"/>
</dbReference>
<dbReference type="GO" id="GO:0032153">
    <property type="term" value="C:cell division site"/>
    <property type="evidence" value="ECO:0007669"/>
    <property type="project" value="TreeGrafter"/>
</dbReference>
<organism evidence="17 18">
    <name type="scientific">Porphyromonas cangingivalis</name>
    <dbReference type="NCBI Taxonomy" id="36874"/>
    <lineage>
        <taxon>Bacteria</taxon>
        <taxon>Pseudomonadati</taxon>
        <taxon>Bacteroidota</taxon>
        <taxon>Bacteroidia</taxon>
        <taxon>Bacteroidales</taxon>
        <taxon>Porphyromonadaceae</taxon>
        <taxon>Porphyromonas</taxon>
    </lineage>
</organism>
<evidence type="ECO:0000256" key="12">
    <source>
        <dbReference type="ARBA" id="ARBA00041185"/>
    </source>
</evidence>
<dbReference type="InterPro" id="IPR001182">
    <property type="entry name" value="FtsW/RodA"/>
</dbReference>
<evidence type="ECO:0000256" key="8">
    <source>
        <dbReference type="ARBA" id="ARBA00023136"/>
    </source>
</evidence>
<dbReference type="Pfam" id="PF01098">
    <property type="entry name" value="FTSW_RODA_SPOVE"/>
    <property type="match status" value="1"/>
</dbReference>
<keyword evidence="2" id="KW-0328">Glycosyltransferase</keyword>
<dbReference type="GO" id="GO:0009252">
    <property type="term" value="P:peptidoglycan biosynthetic process"/>
    <property type="evidence" value="ECO:0007669"/>
    <property type="project" value="UniProtKB-KW"/>
</dbReference>
<keyword evidence="6" id="KW-0573">Peptidoglycan synthesis</keyword>
<evidence type="ECO:0000313" key="18">
    <source>
        <dbReference type="Proteomes" id="UP000189956"/>
    </source>
</evidence>
<dbReference type="GO" id="GO:0008955">
    <property type="term" value="F:peptidoglycan glycosyltransferase activity"/>
    <property type="evidence" value="ECO:0007669"/>
    <property type="project" value="UniProtKB-EC"/>
</dbReference>
<evidence type="ECO:0000256" key="1">
    <source>
        <dbReference type="ARBA" id="ARBA00004141"/>
    </source>
</evidence>
<evidence type="ECO:0000256" key="10">
    <source>
        <dbReference type="ARBA" id="ARBA00033270"/>
    </source>
</evidence>
<dbReference type="Proteomes" id="UP000189956">
    <property type="component" value="Unassembled WGS sequence"/>
</dbReference>
<keyword evidence="17" id="KW-0131">Cell cycle</keyword>
<dbReference type="GO" id="GO:0008360">
    <property type="term" value="P:regulation of cell shape"/>
    <property type="evidence" value="ECO:0007669"/>
    <property type="project" value="UniProtKB-KW"/>
</dbReference>
<evidence type="ECO:0000256" key="16">
    <source>
        <dbReference type="SAM" id="Phobius"/>
    </source>
</evidence>
<feature type="transmembrane region" description="Helical" evidence="16">
    <location>
        <begin position="339"/>
        <end position="365"/>
    </location>
</feature>
<keyword evidence="8 16" id="KW-0472">Membrane</keyword>